<dbReference type="GO" id="GO:0000976">
    <property type="term" value="F:transcription cis-regulatory region binding"/>
    <property type="evidence" value="ECO:0007669"/>
    <property type="project" value="TreeGrafter"/>
</dbReference>
<name>A0A402A6W1_9CHLR</name>
<dbReference type="EMBL" id="BIFR01000002">
    <property type="protein sequence ID" value="GCE14765.1"/>
    <property type="molecule type" value="Genomic_DNA"/>
</dbReference>
<dbReference type="CDD" id="cd06267">
    <property type="entry name" value="PBP1_LacI_sugar_binding-like"/>
    <property type="match status" value="1"/>
</dbReference>
<dbReference type="GO" id="GO:0003700">
    <property type="term" value="F:DNA-binding transcription factor activity"/>
    <property type="evidence" value="ECO:0007669"/>
    <property type="project" value="InterPro"/>
</dbReference>
<dbReference type="SUPFAM" id="SSF53822">
    <property type="entry name" value="Periplasmic binding protein-like I"/>
    <property type="match status" value="1"/>
</dbReference>
<protein>
    <recommendedName>
        <fullName evidence="4">HTH gntR-type domain-containing protein</fullName>
    </recommendedName>
</protein>
<keyword evidence="3" id="KW-0804">Transcription</keyword>
<dbReference type="InterPro" id="IPR036390">
    <property type="entry name" value="WH_DNA-bd_sf"/>
</dbReference>
<dbReference type="AlphaFoldDB" id="A0A402A6W1"/>
<dbReference type="PANTHER" id="PTHR30146">
    <property type="entry name" value="LACI-RELATED TRANSCRIPTIONAL REPRESSOR"/>
    <property type="match status" value="1"/>
</dbReference>
<evidence type="ECO:0000256" key="1">
    <source>
        <dbReference type="ARBA" id="ARBA00023015"/>
    </source>
</evidence>
<proteinExistence type="predicted"/>
<evidence type="ECO:0000256" key="3">
    <source>
        <dbReference type="ARBA" id="ARBA00023163"/>
    </source>
</evidence>
<dbReference type="Pfam" id="PF13377">
    <property type="entry name" value="Peripla_BP_3"/>
    <property type="match status" value="1"/>
</dbReference>
<organism evidence="5 6">
    <name type="scientific">Tengunoibacter tsumagoiensis</name>
    <dbReference type="NCBI Taxonomy" id="2014871"/>
    <lineage>
        <taxon>Bacteria</taxon>
        <taxon>Bacillati</taxon>
        <taxon>Chloroflexota</taxon>
        <taxon>Ktedonobacteria</taxon>
        <taxon>Ktedonobacterales</taxon>
        <taxon>Dictyobacteraceae</taxon>
        <taxon>Tengunoibacter</taxon>
    </lineage>
</organism>
<dbReference type="Proteomes" id="UP000287352">
    <property type="component" value="Unassembled WGS sequence"/>
</dbReference>
<evidence type="ECO:0000313" key="6">
    <source>
        <dbReference type="Proteomes" id="UP000287352"/>
    </source>
</evidence>
<evidence type="ECO:0000256" key="2">
    <source>
        <dbReference type="ARBA" id="ARBA00023125"/>
    </source>
</evidence>
<gene>
    <name evidence="5" type="ORF">KTT_46240</name>
</gene>
<dbReference type="SUPFAM" id="SSF46785">
    <property type="entry name" value="Winged helix' DNA-binding domain"/>
    <property type="match status" value="1"/>
</dbReference>
<keyword evidence="2" id="KW-0238">DNA-binding</keyword>
<dbReference type="InterPro" id="IPR046335">
    <property type="entry name" value="LacI/GalR-like_sensor"/>
</dbReference>
<dbReference type="Gene3D" id="1.10.10.10">
    <property type="entry name" value="Winged helix-like DNA-binding domain superfamily/Winged helix DNA-binding domain"/>
    <property type="match status" value="1"/>
</dbReference>
<keyword evidence="6" id="KW-1185">Reference proteome</keyword>
<dbReference type="Gene3D" id="3.40.50.2300">
    <property type="match status" value="2"/>
</dbReference>
<dbReference type="Pfam" id="PF00392">
    <property type="entry name" value="GntR"/>
    <property type="match status" value="1"/>
</dbReference>
<dbReference type="PROSITE" id="PS50949">
    <property type="entry name" value="HTH_GNTR"/>
    <property type="match status" value="1"/>
</dbReference>
<dbReference type="SMART" id="SM00345">
    <property type="entry name" value="HTH_GNTR"/>
    <property type="match status" value="1"/>
</dbReference>
<dbReference type="PRINTS" id="PR00035">
    <property type="entry name" value="HTHGNTR"/>
</dbReference>
<dbReference type="PANTHER" id="PTHR30146:SF109">
    <property type="entry name" value="HTH-TYPE TRANSCRIPTIONAL REGULATOR GALS"/>
    <property type="match status" value="1"/>
</dbReference>
<keyword evidence="1" id="KW-0805">Transcription regulation</keyword>
<comment type="caution">
    <text evidence="5">The sequence shown here is derived from an EMBL/GenBank/DDBJ whole genome shotgun (WGS) entry which is preliminary data.</text>
</comment>
<feature type="domain" description="HTH gntR-type" evidence="4">
    <location>
        <begin position="8"/>
        <end position="76"/>
    </location>
</feature>
<dbReference type="InterPro" id="IPR036388">
    <property type="entry name" value="WH-like_DNA-bd_sf"/>
</dbReference>
<accession>A0A402A6W1</accession>
<dbReference type="InterPro" id="IPR028082">
    <property type="entry name" value="Peripla_BP_I"/>
</dbReference>
<evidence type="ECO:0000313" key="5">
    <source>
        <dbReference type="EMBL" id="GCE14765.1"/>
    </source>
</evidence>
<dbReference type="RefSeq" id="WP_161975686.1">
    <property type="nucleotide sequence ID" value="NZ_BIFR01000002.1"/>
</dbReference>
<dbReference type="InterPro" id="IPR000524">
    <property type="entry name" value="Tscrpt_reg_HTH_GntR"/>
</dbReference>
<evidence type="ECO:0000259" key="4">
    <source>
        <dbReference type="PROSITE" id="PS50949"/>
    </source>
</evidence>
<sequence>MSTARRLAPASKTQTLCRDLRALAYELGAGEKFPTAIELCERFQTSRATLNDALDILEDQGILSRRRGSGIYVSTRLHTKCIYVLLYAYLFLGENKSPFWGMFSGLLAEEMERRTLNNAYQCELHFVLQSDRDKLALPQSVVEMIESGRVDGILTVGMNNITTAWIEQQGVPCVVYAGYGPYTVTQDLDTLVRQAVTLLASKGCQRIGFWTESTYYETERELSSDRLIEQSFIQALKEYSLPLYPELIHYKTMRRATLQGPVPTYQQQGYQYVMEIFGNKNHPQPDGLFIDNDMITSGALAAFQRLGIHPGEELCIVTQTNTGSPILFGYEDELSRVEFDPAELVHEMFAMLDILLQPERPETLHFQILPRNHS</sequence>
<dbReference type="CDD" id="cd07377">
    <property type="entry name" value="WHTH_GntR"/>
    <property type="match status" value="1"/>
</dbReference>
<reference evidence="6" key="1">
    <citation type="submission" date="2018-12" db="EMBL/GenBank/DDBJ databases">
        <title>Tengunoibacter tsumagoiensis gen. nov., sp. nov., Dictyobacter kobayashii sp. nov., D. alpinus sp. nov., and D. joshuensis sp. nov. and description of Dictyobacteraceae fam. nov. within the order Ktedonobacterales isolated from Tengu-no-mugimeshi.</title>
        <authorList>
            <person name="Wang C.M."/>
            <person name="Zheng Y."/>
            <person name="Sakai Y."/>
            <person name="Toyoda A."/>
            <person name="Minakuchi Y."/>
            <person name="Abe K."/>
            <person name="Yokota A."/>
            <person name="Yabe S."/>
        </authorList>
    </citation>
    <scope>NUCLEOTIDE SEQUENCE [LARGE SCALE GENOMIC DNA]</scope>
    <source>
        <strain evidence="6">Uno3</strain>
    </source>
</reference>